<dbReference type="Pfam" id="PF00271">
    <property type="entry name" value="Helicase_C"/>
    <property type="match status" value="1"/>
</dbReference>
<dbReference type="FunFam" id="3.40.50.300:FF:000102">
    <property type="entry name" value="RNA helicase, activating signal cointegrator 1"/>
    <property type="match status" value="1"/>
</dbReference>
<feature type="region of interest" description="Disordered" evidence="6">
    <location>
        <begin position="13"/>
        <end position="79"/>
    </location>
</feature>
<dbReference type="PIRSF" id="PIRSF039073">
    <property type="entry name" value="BRR2"/>
    <property type="match status" value="1"/>
</dbReference>
<dbReference type="Pfam" id="PF00270">
    <property type="entry name" value="DEAD"/>
    <property type="match status" value="2"/>
</dbReference>
<dbReference type="FunFam" id="1.10.10.10:FF:000012">
    <property type="entry name" value="U5 small nuclear ribonucleoprotein helicase"/>
    <property type="match status" value="1"/>
</dbReference>
<evidence type="ECO:0000256" key="5">
    <source>
        <dbReference type="ARBA" id="ARBA00022840"/>
    </source>
</evidence>
<feature type="domain" description="Helicase ATP-binding" evidence="7">
    <location>
        <begin position="473"/>
        <end position="656"/>
    </location>
</feature>
<organism evidence="9 10">
    <name type="scientific">Trichomonascus ciferrii</name>
    <dbReference type="NCBI Taxonomy" id="44093"/>
    <lineage>
        <taxon>Eukaryota</taxon>
        <taxon>Fungi</taxon>
        <taxon>Dikarya</taxon>
        <taxon>Ascomycota</taxon>
        <taxon>Saccharomycotina</taxon>
        <taxon>Dipodascomycetes</taxon>
        <taxon>Dipodascales</taxon>
        <taxon>Trichomonascaceae</taxon>
        <taxon>Trichomonascus</taxon>
        <taxon>Trichomonascus ciferrii complex</taxon>
    </lineage>
</organism>
<keyword evidence="10" id="KW-1185">Reference proteome</keyword>
<dbReference type="Gene3D" id="1.10.150.20">
    <property type="entry name" value="5' to 3' exonuclease, C-terminal subdomain"/>
    <property type="match status" value="2"/>
</dbReference>
<dbReference type="InterPro" id="IPR036388">
    <property type="entry name" value="WH-like_DNA-bd_sf"/>
</dbReference>
<gene>
    <name evidence="9" type="ORF">TRICI_002453</name>
</gene>
<dbReference type="PANTHER" id="PTHR47961">
    <property type="entry name" value="DNA POLYMERASE THETA, PUTATIVE (AFU_ORTHOLOGUE AFUA_1G05260)-RELATED"/>
    <property type="match status" value="1"/>
</dbReference>
<dbReference type="PROSITE" id="PS51192">
    <property type="entry name" value="HELICASE_ATP_BIND_1"/>
    <property type="match status" value="2"/>
</dbReference>
<evidence type="ECO:0000256" key="6">
    <source>
        <dbReference type="SAM" id="MobiDB-lite"/>
    </source>
</evidence>
<feature type="region of interest" description="Disordered" evidence="6">
    <location>
        <begin position="362"/>
        <end position="388"/>
    </location>
</feature>
<evidence type="ECO:0000259" key="7">
    <source>
        <dbReference type="PROSITE" id="PS51192"/>
    </source>
</evidence>
<dbReference type="InterPro" id="IPR004179">
    <property type="entry name" value="Sec63-dom"/>
</dbReference>
<dbReference type="Gene3D" id="1.10.3380.10">
    <property type="entry name" value="Sec63 N-terminal domain-like domain"/>
    <property type="match status" value="2"/>
</dbReference>
<dbReference type="InterPro" id="IPR036390">
    <property type="entry name" value="WH_DNA-bd_sf"/>
</dbReference>
<dbReference type="InterPro" id="IPR035892">
    <property type="entry name" value="C2_domain_sf"/>
</dbReference>
<dbReference type="Proteomes" id="UP000761534">
    <property type="component" value="Unassembled WGS sequence"/>
</dbReference>
<dbReference type="Pfam" id="PF02889">
    <property type="entry name" value="Sec63"/>
    <property type="match status" value="2"/>
</dbReference>
<dbReference type="FunFam" id="1.10.150.20:FF:000004">
    <property type="entry name" value="U5 small nuclear ribonucleoprotein helicase"/>
    <property type="match status" value="1"/>
</dbReference>
<feature type="compositionally biased region" description="Basic and acidic residues" evidence="6">
    <location>
        <begin position="47"/>
        <end position="59"/>
    </location>
</feature>
<dbReference type="CDD" id="cd18795">
    <property type="entry name" value="SF2_C_Ski2"/>
    <property type="match status" value="1"/>
</dbReference>
<dbReference type="InterPro" id="IPR011545">
    <property type="entry name" value="DEAD/DEAH_box_helicase_dom"/>
</dbReference>
<feature type="region of interest" description="Disordered" evidence="6">
    <location>
        <begin position="200"/>
        <end position="232"/>
    </location>
</feature>
<dbReference type="GO" id="GO:0000712">
    <property type="term" value="P:resolution of meiotic recombination intermediates"/>
    <property type="evidence" value="ECO:0007669"/>
    <property type="project" value="TreeGrafter"/>
</dbReference>
<dbReference type="VEuPathDB" id="FungiDB:TRICI_002453"/>
<keyword evidence="4" id="KW-0347">Helicase</keyword>
<dbReference type="SMART" id="SM00973">
    <property type="entry name" value="Sec63"/>
    <property type="match status" value="2"/>
</dbReference>
<dbReference type="EMBL" id="SWFS01000167">
    <property type="protein sequence ID" value="KAA8915398.1"/>
    <property type="molecule type" value="Genomic_DNA"/>
</dbReference>
<dbReference type="SUPFAM" id="SSF81296">
    <property type="entry name" value="E set domains"/>
    <property type="match status" value="1"/>
</dbReference>
<dbReference type="CDD" id="cd18021">
    <property type="entry name" value="DEXHc_Brr2_2"/>
    <property type="match status" value="1"/>
</dbReference>
<dbReference type="Gene3D" id="3.40.50.300">
    <property type="entry name" value="P-loop containing nucleotide triphosphate hydrolases"/>
    <property type="match status" value="4"/>
</dbReference>
<dbReference type="InterPro" id="IPR001650">
    <property type="entry name" value="Helicase_C-like"/>
</dbReference>
<dbReference type="PROSITE" id="PS51194">
    <property type="entry name" value="HELICASE_CTER"/>
    <property type="match status" value="1"/>
</dbReference>
<dbReference type="SUPFAM" id="SSF158702">
    <property type="entry name" value="Sec63 N-terminal domain-like"/>
    <property type="match status" value="2"/>
</dbReference>
<dbReference type="InterPro" id="IPR050474">
    <property type="entry name" value="Hel308_SKI2-like"/>
</dbReference>
<protein>
    <submittedName>
        <fullName evidence="9">Uncharacterized protein</fullName>
    </submittedName>
</protein>
<dbReference type="CDD" id="cd18019">
    <property type="entry name" value="DEXHc_Brr2_1"/>
    <property type="match status" value="1"/>
</dbReference>
<keyword evidence="5" id="KW-0067">ATP-binding</keyword>
<dbReference type="SMART" id="SM00382">
    <property type="entry name" value="AAA"/>
    <property type="match status" value="2"/>
</dbReference>
<dbReference type="FunFam" id="3.40.50.300:FF:000062">
    <property type="entry name" value="U5 small nuclear ribonucleoprotein helicase"/>
    <property type="match status" value="1"/>
</dbReference>
<dbReference type="FunFam" id="1.10.10.10:FF:000024">
    <property type="entry name" value="U5 small nuclear ribonucleoprotein helicase"/>
    <property type="match status" value="1"/>
</dbReference>
<evidence type="ECO:0000256" key="1">
    <source>
        <dbReference type="ARBA" id="ARBA00022737"/>
    </source>
</evidence>
<feature type="domain" description="Helicase ATP-binding" evidence="7">
    <location>
        <begin position="1320"/>
        <end position="1494"/>
    </location>
</feature>
<evidence type="ECO:0000256" key="4">
    <source>
        <dbReference type="ARBA" id="ARBA00022806"/>
    </source>
</evidence>
<dbReference type="OrthoDB" id="5575at2759"/>
<dbReference type="SUPFAM" id="SSF46785">
    <property type="entry name" value="Winged helix' DNA-binding domain"/>
    <property type="match status" value="1"/>
</dbReference>
<dbReference type="Pfam" id="PF23445">
    <property type="entry name" value="WHD_SNRNP200"/>
    <property type="match status" value="2"/>
</dbReference>
<dbReference type="Gene3D" id="2.60.40.150">
    <property type="entry name" value="C2 domain"/>
    <property type="match status" value="2"/>
</dbReference>
<dbReference type="SMART" id="SM00490">
    <property type="entry name" value="HELICc"/>
    <property type="match status" value="1"/>
</dbReference>
<proteinExistence type="predicted"/>
<name>A0A642V5U7_9ASCO</name>
<dbReference type="FunFam" id="2.60.40.150:FF:000004">
    <property type="entry name" value="RNA helicase, activating signal cointegrator 1"/>
    <property type="match status" value="1"/>
</dbReference>
<dbReference type="InterPro" id="IPR057842">
    <property type="entry name" value="WH_MER3"/>
</dbReference>
<dbReference type="GO" id="GO:0003678">
    <property type="term" value="F:DNA helicase activity"/>
    <property type="evidence" value="ECO:0007669"/>
    <property type="project" value="TreeGrafter"/>
</dbReference>
<evidence type="ECO:0000259" key="8">
    <source>
        <dbReference type="PROSITE" id="PS51194"/>
    </source>
</evidence>
<reference evidence="9" key="1">
    <citation type="journal article" date="2019" name="G3 (Bethesda)">
        <title>Genome Assemblies of Two Rare Opportunistic Yeast Pathogens: Diutina rugosa (syn. Candida rugosa) and Trichomonascus ciferrii (syn. Candida ciferrii).</title>
        <authorList>
            <person name="Mixao V."/>
            <person name="Saus E."/>
            <person name="Hansen A.P."/>
            <person name="Lass-Florl C."/>
            <person name="Gabaldon T."/>
        </authorList>
    </citation>
    <scope>NUCLEOTIDE SEQUENCE</scope>
    <source>
        <strain evidence="9">CBS 4856</strain>
    </source>
</reference>
<keyword evidence="1" id="KW-0677">Repeat</keyword>
<evidence type="ECO:0000313" key="9">
    <source>
        <dbReference type="EMBL" id="KAA8915398.1"/>
    </source>
</evidence>
<dbReference type="InterPro" id="IPR014001">
    <property type="entry name" value="Helicase_ATP-bd"/>
</dbReference>
<dbReference type="Pfam" id="PF21188">
    <property type="entry name" value="BRR2_plug"/>
    <property type="match status" value="1"/>
</dbReference>
<dbReference type="GO" id="GO:0016787">
    <property type="term" value="F:hydrolase activity"/>
    <property type="evidence" value="ECO:0007669"/>
    <property type="project" value="UniProtKB-KW"/>
</dbReference>
<accession>A0A642V5U7</accession>
<dbReference type="PANTHER" id="PTHR47961:SF4">
    <property type="entry name" value="ACTIVATING SIGNAL COINTEGRATOR 1 COMPLEX SUBUNIT 3"/>
    <property type="match status" value="1"/>
</dbReference>
<dbReference type="InterPro" id="IPR014756">
    <property type="entry name" value="Ig_E-set"/>
</dbReference>
<dbReference type="GO" id="GO:0003676">
    <property type="term" value="F:nucleic acid binding"/>
    <property type="evidence" value="ECO:0007669"/>
    <property type="project" value="InterPro"/>
</dbReference>
<dbReference type="FunFam" id="1.10.3380.10:FF:000001">
    <property type="entry name" value="U5 small nuclear ribonucleoprotein helicase"/>
    <property type="match status" value="1"/>
</dbReference>
<evidence type="ECO:0000313" key="10">
    <source>
        <dbReference type="Proteomes" id="UP000761534"/>
    </source>
</evidence>
<dbReference type="GO" id="GO:0006397">
    <property type="term" value="P:mRNA processing"/>
    <property type="evidence" value="ECO:0007669"/>
    <property type="project" value="UniProtKB-ARBA"/>
</dbReference>
<dbReference type="FunFam" id="3.40.50.300:FF:000254">
    <property type="entry name" value="U5 small nuclear ribonucleoprotein helicase"/>
    <property type="match status" value="1"/>
</dbReference>
<comment type="caution">
    <text evidence="9">The sequence shown here is derived from an EMBL/GenBank/DDBJ whole genome shotgun (WGS) entry which is preliminary data.</text>
</comment>
<dbReference type="InterPro" id="IPR003593">
    <property type="entry name" value="AAA+_ATPase"/>
</dbReference>
<dbReference type="InterPro" id="IPR027417">
    <property type="entry name" value="P-loop_NTPase"/>
</dbReference>
<feature type="compositionally biased region" description="Acidic residues" evidence="6">
    <location>
        <begin position="200"/>
        <end position="222"/>
    </location>
</feature>
<feature type="domain" description="Helicase C-terminal" evidence="8">
    <location>
        <begin position="691"/>
        <end position="900"/>
    </location>
</feature>
<evidence type="ECO:0000256" key="2">
    <source>
        <dbReference type="ARBA" id="ARBA00022741"/>
    </source>
</evidence>
<keyword evidence="3" id="KW-0378">Hydrolase</keyword>
<dbReference type="SMART" id="SM00487">
    <property type="entry name" value="DEXDc"/>
    <property type="match status" value="2"/>
</dbReference>
<dbReference type="GO" id="GO:0005634">
    <property type="term" value="C:nucleus"/>
    <property type="evidence" value="ECO:0007669"/>
    <property type="project" value="TreeGrafter"/>
</dbReference>
<feature type="compositionally biased region" description="Acidic residues" evidence="6">
    <location>
        <begin position="362"/>
        <end position="376"/>
    </location>
</feature>
<dbReference type="InterPro" id="IPR041094">
    <property type="entry name" value="Brr2_helicase_PWI"/>
</dbReference>
<dbReference type="Pfam" id="PF18149">
    <property type="entry name" value="Helicase_PWI"/>
    <property type="match status" value="1"/>
</dbReference>
<dbReference type="GO" id="GO:0005524">
    <property type="term" value="F:ATP binding"/>
    <property type="evidence" value="ECO:0007669"/>
    <property type="project" value="UniProtKB-KW"/>
</dbReference>
<feature type="compositionally biased region" description="Basic and acidic residues" evidence="6">
    <location>
        <begin position="13"/>
        <end position="26"/>
    </location>
</feature>
<dbReference type="SUPFAM" id="SSF52540">
    <property type="entry name" value="P-loop containing nucleoside triphosphate hydrolases"/>
    <property type="match status" value="4"/>
</dbReference>
<keyword evidence="2" id="KW-0547">Nucleotide-binding</keyword>
<evidence type="ECO:0000256" key="3">
    <source>
        <dbReference type="ARBA" id="ARBA00022801"/>
    </source>
</evidence>
<dbReference type="Gene3D" id="1.10.10.10">
    <property type="entry name" value="Winged helix-like DNA-binding domain superfamily/Winged helix DNA-binding domain"/>
    <property type="match status" value="2"/>
</dbReference>
<sequence length="2110" mass="238691">MWCSDEMSNKVLSVDRRFVNRPKDDASGDPESLVGRISVAEMGSRAGRSEVPKSSKQKEQGQSTSTGKKSKGRPTAGSSMMSVLQTAGDISYVPSTEETRQVFGLVMSWVHNALGGDQSDEIVLSAADTILSIVKSDRLKDVDKRKQVEEIVGAVSAQDFNQLLNLSKKLTDYEDTDEANGAGGKDELDDGVAIQFEDEAEEDEGADLGASEAEEEEEEEGSDIGSAEELADETEVIEGASQKSEKTKDEIPAHEIDAYWLQRKMGEIFSDAHTVQEMTSKVFDILASPTSLGVAENDILELFDYEYFDFTKLLCNNRLKIVWLTRLSQAESGTKKKQIEEDIKNAGYEGFLRELYGIPEGEEESGEAMQVDEGEGEQSTKLEGSKAQPEVVDLDSLVFDEGSHLYSGKEIVLPQNSTKSVTKTYEEYDIPAPQPHHDPNEHRVRIAEELPQWTHSAFSSTTSLNRVQSKVFPIAFETDENLLLCAPTGAGKTNVALLTILRTLSHYRSASGHLRLNDFKVIYIAPLKALVQEQVREFGKKLEPYGIKVAELTGDRNLTKQQISETQMIVTTPEKWDVITRKSSDTSYTNLVRLMIIDEIHLLHDERGPVIESLVSRAVRRSEATDDPIRLVGLSATLPNYVDVARFLRVDSQKGLFYFDSTYRPCPLAQKFIGITEKKAFKRYQAMNDACYEKVLDYAGKQQVLVFVHSRKETAKTARFLRDKATEEETLDRFLHRDLASREILRSESEQAQNQDLKNLLPTGFAIHHAGLSRSDRSIAENLFAEGQIQVLVCTATLAWGVNLPAHTVIIKGTQVYNPEKGRWGELSPQDVLQMLGRAGRPQFDSFGEGIIMTTHSELNYYMSLLNAQLPIESQFMSKLADNLNAEIVLGTVRNIQDAVEWLGYTYLYVRMLRDPWLYKVGANSPESDTTLYKRRLDLSYSALLVLEKCNLIKYNHADGRIQSTELGRIASHYYISHSSIATYNQNLKPFLTPIEIFSTFAKSEEFKYIPVRPEEKVELGKMLGNAPIPIREEVDNPAAKINVLLQAYISRLKLEGFALMADMVYVTQSAGRLLRAIFEICLRKGWSAMARTTLDLCKMVERRMWLSNSPLRQFPECPGEVIRKMEASQMPWSRYFDLQDPAEVGQAIRIERYGKRVFDMLQQFPRLELKAEFQPITPSLLKIELLITPAFTWNHHVHGGAESFLILAEDCDGEAILFSDTFVLREEYQTEEHVVEFTVPISEPIPPNYFISVISEKWLHSEARLAVSFKNLILPEKFPAHTPLQDLEPISISSLKSKQYQALYPDWSCFNQFQTQTFHTLYGSNDNTFIGAAVGSGKTVCAELALLKLWEEQGSAKALYVAPHQEQVDQQLADWKKRFGLLNKEVNKVTGELSYDLQLLERSDLILATPTQWDVICRRWQRRRNVKKVKLFIADDVHTVGGLNGYVYEMIISRMRYMSIQIESGLRIVALSVPLSNGKDLGYWIGANNQSVYNFRPTDRAQPMEIHLQSLVIPHHPSLMIAMARPTFYAIRQLAGMEPALVFLHDRRQCVETGIDLLRLAHSEGNDYMFKLADTLPHLEDIQDSILKESVSHGIGYLYPAMDKTDRRIVEMLFKTNKIQVLLATRETCWYSPTAKVVVVMGTQFYEGSEHRYIDYPIIDILQMLGKATRPLKDTEGKGIILTNTTKRDYYRKFLAEALPIESHLNIYLHDAFIPEISEQVITSRQDCIDWLTFSYFYYRLRANPSYYGLLENTDTGVSEYLSELIEKTLNDLAGSAEDEVNLIDLEDETGEEEEEATVSPLNGAIIASYYNISFITMQTFALSLSASTKLKGILEIVSSAAEFESSIPLRNHEERTLERLCKQMKVDPSSPEYQTHRVKTFVLLQAHLRRVNLSPDLQADQNVVLEKVIQLLAACVDVLSGDGRLNAVTAMELSQMVVQGVWGEDASLKQIPYFDDARVKRAKDEGVESVTDFINIEDDEVRDRILDMTEEDPRMSEVAEFVNEFPNITMSHDLESSELVAGEPAELQITLEREVDEDEPVNTKVKTHFYPFPKTENSQTIKLEFMVPTAGQHNLVAWCISDSYIDADEEIKFAVNVQENNEDVEMEG</sequence>
<dbReference type="InterPro" id="IPR048863">
    <property type="entry name" value="BRR2_plug"/>
</dbReference>